<keyword evidence="3" id="KW-1185">Reference proteome</keyword>
<dbReference type="EMBL" id="MKHE01000034">
    <property type="protein sequence ID" value="OWJ99606.1"/>
    <property type="molecule type" value="Genomic_DNA"/>
</dbReference>
<dbReference type="Proteomes" id="UP000242450">
    <property type="component" value="Chromosome X"/>
</dbReference>
<dbReference type="Gene3D" id="1.10.510.10">
    <property type="entry name" value="Transferase(Phosphotransferase) domain 1"/>
    <property type="match status" value="1"/>
</dbReference>
<sequence length="138" mass="15489">CLHSNLLLFSDSPGIPPSANAHQLFRGFSFVAITSDDESQAMQTVGVHSIVQIIDKSKRDPTEEIEILLRYGQHPNIITLKDVYDDGKYVYVVTELMKGGELLDKILRQKFFSEREASAVLFTITKTVEYLHAQGCLS</sequence>
<dbReference type="InterPro" id="IPR011009">
    <property type="entry name" value="Kinase-like_dom_sf"/>
</dbReference>
<dbReference type="InterPro" id="IPR000719">
    <property type="entry name" value="Prot_kinase_dom"/>
</dbReference>
<reference evidence="2 3" key="1">
    <citation type="journal article" date="2018" name="Mol. Genet. Genomics">
        <title>The red deer Cervus elaphus genome CerEla1.0: sequencing, annotating, genes, and chromosomes.</title>
        <authorList>
            <person name="Bana N.A."/>
            <person name="Nyiri A."/>
            <person name="Nagy J."/>
            <person name="Frank K."/>
            <person name="Nagy T."/>
            <person name="Steger V."/>
            <person name="Schiller M."/>
            <person name="Lakatos P."/>
            <person name="Sugar L."/>
            <person name="Horn P."/>
            <person name="Barta E."/>
            <person name="Orosz L."/>
        </authorList>
    </citation>
    <scope>NUCLEOTIDE SEQUENCE [LARGE SCALE GENOMIC DNA]</scope>
    <source>
        <strain evidence="2">Hungarian</strain>
    </source>
</reference>
<comment type="caution">
    <text evidence="2">The sequence shown here is derived from an EMBL/GenBank/DDBJ whole genome shotgun (WGS) entry which is preliminary data.</text>
</comment>
<protein>
    <submittedName>
        <fullName evidence="2">RPS6KA3</fullName>
    </submittedName>
</protein>
<gene>
    <name evidence="2" type="ORF">Celaphus_00010092</name>
</gene>
<dbReference type="PANTHER" id="PTHR24347">
    <property type="entry name" value="SERINE/THREONINE-PROTEIN KINASE"/>
    <property type="match status" value="1"/>
</dbReference>
<dbReference type="Gene3D" id="3.30.200.20">
    <property type="entry name" value="Phosphorylase Kinase, domain 1"/>
    <property type="match status" value="1"/>
</dbReference>
<dbReference type="SUPFAM" id="SSF56112">
    <property type="entry name" value="Protein kinase-like (PK-like)"/>
    <property type="match status" value="1"/>
</dbReference>
<evidence type="ECO:0000313" key="3">
    <source>
        <dbReference type="Proteomes" id="UP000242450"/>
    </source>
</evidence>
<evidence type="ECO:0000313" key="2">
    <source>
        <dbReference type="EMBL" id="OWJ99606.1"/>
    </source>
</evidence>
<dbReference type="GO" id="GO:0005524">
    <property type="term" value="F:ATP binding"/>
    <property type="evidence" value="ECO:0007669"/>
    <property type="project" value="InterPro"/>
</dbReference>
<dbReference type="PROSITE" id="PS50011">
    <property type="entry name" value="PROTEIN_KINASE_DOM"/>
    <property type="match status" value="1"/>
</dbReference>
<feature type="non-terminal residue" evidence="2">
    <location>
        <position position="1"/>
    </location>
</feature>
<dbReference type="GO" id="GO:0004672">
    <property type="term" value="F:protein kinase activity"/>
    <property type="evidence" value="ECO:0007669"/>
    <property type="project" value="InterPro"/>
</dbReference>
<evidence type="ECO:0000259" key="1">
    <source>
        <dbReference type="PROSITE" id="PS50011"/>
    </source>
</evidence>
<name>A0A212C0Y5_CEREH</name>
<organism evidence="2 3">
    <name type="scientific">Cervus elaphus hippelaphus</name>
    <name type="common">European red deer</name>
    <dbReference type="NCBI Taxonomy" id="46360"/>
    <lineage>
        <taxon>Eukaryota</taxon>
        <taxon>Metazoa</taxon>
        <taxon>Chordata</taxon>
        <taxon>Craniata</taxon>
        <taxon>Vertebrata</taxon>
        <taxon>Euteleostomi</taxon>
        <taxon>Mammalia</taxon>
        <taxon>Eutheria</taxon>
        <taxon>Laurasiatheria</taxon>
        <taxon>Artiodactyla</taxon>
        <taxon>Ruminantia</taxon>
        <taxon>Pecora</taxon>
        <taxon>Cervidae</taxon>
        <taxon>Cervinae</taxon>
        <taxon>Cervus</taxon>
    </lineage>
</organism>
<dbReference type="Pfam" id="PF00069">
    <property type="entry name" value="Pkinase"/>
    <property type="match status" value="1"/>
</dbReference>
<dbReference type="OrthoDB" id="63267at2759"/>
<proteinExistence type="predicted"/>
<feature type="domain" description="Protein kinase" evidence="1">
    <location>
        <begin position="18"/>
        <end position="138"/>
    </location>
</feature>
<accession>A0A212C0Y5</accession>
<dbReference type="AlphaFoldDB" id="A0A212C0Y5"/>